<keyword evidence="2" id="KW-0964">Secreted</keyword>
<keyword evidence="3" id="KW-0732">Signal</keyword>
<accession>A0AAD9KA45</accession>
<protein>
    <recommendedName>
        <fullName evidence="7">Fibronectin type-III domain-containing protein</fullName>
    </recommendedName>
</protein>
<evidence type="ECO:0000256" key="5">
    <source>
        <dbReference type="ARBA" id="ARBA00023180"/>
    </source>
</evidence>
<dbReference type="PANTHER" id="PTHR14619:SF3">
    <property type="entry name" value="PROTEIN NDNF"/>
    <property type="match status" value="1"/>
</dbReference>
<evidence type="ECO:0000256" key="3">
    <source>
        <dbReference type="ARBA" id="ARBA00022729"/>
    </source>
</evidence>
<evidence type="ECO:0000313" key="8">
    <source>
        <dbReference type="EMBL" id="KAK2167611.1"/>
    </source>
</evidence>
<dbReference type="InterPro" id="IPR055271">
    <property type="entry name" value="NDNF_Fn(III)_1"/>
</dbReference>
<keyword evidence="5" id="KW-0325">Glycoprotein</keyword>
<comment type="subcellular location">
    <subcellularLocation>
        <location evidence="1">Secreted</location>
    </subcellularLocation>
</comment>
<evidence type="ECO:0000259" key="7">
    <source>
        <dbReference type="SMART" id="SM00060"/>
    </source>
</evidence>
<reference evidence="8" key="1">
    <citation type="journal article" date="2023" name="Mol. Biol. Evol.">
        <title>Third-Generation Sequencing Reveals the Adaptive Role of the Epigenome in Three Deep-Sea Polychaetes.</title>
        <authorList>
            <person name="Perez M."/>
            <person name="Aroh O."/>
            <person name="Sun Y."/>
            <person name="Lan Y."/>
            <person name="Juniper S.K."/>
            <person name="Young C.R."/>
            <person name="Angers B."/>
            <person name="Qian P.Y."/>
        </authorList>
    </citation>
    <scope>NUCLEOTIDE SEQUENCE</scope>
    <source>
        <strain evidence="8">P08H-3</strain>
    </source>
</reference>
<dbReference type="InterPro" id="IPR056225">
    <property type="entry name" value="NDNF_N"/>
</dbReference>
<dbReference type="Proteomes" id="UP001208570">
    <property type="component" value="Unassembled WGS sequence"/>
</dbReference>
<dbReference type="GO" id="GO:0005576">
    <property type="term" value="C:extracellular region"/>
    <property type="evidence" value="ECO:0007669"/>
    <property type="project" value="UniProtKB-SubCell"/>
</dbReference>
<sequence>MESSWIALALLHYVVDVHGIISVHQPTLPPVGIFLLLAMLPGSGRVTSGQRLPSRDEEHYLYQLRHSEVFYDTRRLPDGREMKIFLPRNDTQRFYFLIKEDGLPLSFTVTPCTRRPIQWRLLYQQYPTTGLRRGKRSGSDDELLLQGYKAGITNKGYRYIILDTFLLGSRTKYTIGQTISGLFTLEFTSTKCATSLEIFGTSFLENDPHPDLPRDSQVTVTQNPDRSLTLSWKRSPSEIQHGQNIEYCVATNQVSNIASQCAALTYARGDRSSLPPHVGFGFSWEKKYKNVSILPEPPPGHINYRCVGRKTTLTLGVLSSGNRYFFDVYAVDRRLNTSSAYTGRSMKVKARRTKLLKDGKMRTTLVSESLPGYYRLHHGDGSRDLLILVDGCQKAIRVDVSRNGRLLNGSTIADNGQVIFRYAKAKKGTYLVTVNAVSGRTTANVWYTTDEYSLPNLWLPENNKLYVDANKTTCHSVTISWAIGFKQQLQQQQQQQCIYIRKIPEGDPYKQLDLSDDKRCAVRRRLPKNERKVRCVQLHAGHVSVHRETIGELRANTAYAVTVYATRHSSYPWLSYQTVLVNTKDNC</sequence>
<comment type="function">
    <text evidence="6">Secretory protein that plays a role in various cellular processes. Acts as a chemorepellent acting on gonadotropin-releasing hormone (GnRH) expressing neurons regulating their migration to the hypothalamus. Also promotes neuron migration, growth and survival as well as neurite outgrowth and is involved in the development of the olfactory system. May also act through the regulation of growth factors activity and downstream signaling. Also regulates extracellular matrix assembly and cell adhesiveness. Promotes endothelial cell survival, vessel formation and plays an important role in the process of revascularization through NOS3-dependent mechanisms.</text>
</comment>
<dbReference type="Pfam" id="PF19433">
    <property type="entry name" value="NDNF_C"/>
    <property type="match status" value="1"/>
</dbReference>
<name>A0AAD9KA45_9ANNE</name>
<evidence type="ECO:0000256" key="1">
    <source>
        <dbReference type="ARBA" id="ARBA00004613"/>
    </source>
</evidence>
<feature type="domain" description="Fibronectin type-III" evidence="7">
    <location>
        <begin position="457"/>
        <end position="570"/>
    </location>
</feature>
<dbReference type="InterPro" id="IPR003961">
    <property type="entry name" value="FN3_dom"/>
</dbReference>
<dbReference type="SMART" id="SM00060">
    <property type="entry name" value="FN3"/>
    <property type="match status" value="2"/>
</dbReference>
<dbReference type="Pfam" id="PF10179">
    <property type="entry name" value="NDNF"/>
    <property type="match status" value="1"/>
</dbReference>
<dbReference type="InterPro" id="IPR019326">
    <property type="entry name" value="NDNF"/>
</dbReference>
<evidence type="ECO:0000313" key="9">
    <source>
        <dbReference type="Proteomes" id="UP001208570"/>
    </source>
</evidence>
<keyword evidence="9" id="KW-1185">Reference proteome</keyword>
<dbReference type="InterPro" id="IPR045805">
    <property type="entry name" value="NDNF_C"/>
</dbReference>
<keyword evidence="4" id="KW-0677">Repeat</keyword>
<evidence type="ECO:0000256" key="6">
    <source>
        <dbReference type="ARBA" id="ARBA00046135"/>
    </source>
</evidence>
<organism evidence="8 9">
    <name type="scientific">Paralvinella palmiformis</name>
    <dbReference type="NCBI Taxonomy" id="53620"/>
    <lineage>
        <taxon>Eukaryota</taxon>
        <taxon>Metazoa</taxon>
        <taxon>Spiralia</taxon>
        <taxon>Lophotrochozoa</taxon>
        <taxon>Annelida</taxon>
        <taxon>Polychaeta</taxon>
        <taxon>Sedentaria</taxon>
        <taxon>Canalipalpata</taxon>
        <taxon>Terebellida</taxon>
        <taxon>Terebelliformia</taxon>
        <taxon>Alvinellidae</taxon>
        <taxon>Paralvinella</taxon>
    </lineage>
</organism>
<evidence type="ECO:0000256" key="4">
    <source>
        <dbReference type="ARBA" id="ARBA00022737"/>
    </source>
</evidence>
<dbReference type="InterPro" id="IPR013783">
    <property type="entry name" value="Ig-like_fold"/>
</dbReference>
<dbReference type="Gene3D" id="2.60.40.10">
    <property type="entry name" value="Immunoglobulins"/>
    <property type="match status" value="1"/>
</dbReference>
<dbReference type="AlphaFoldDB" id="A0AAD9KA45"/>
<dbReference type="EMBL" id="JAODUP010000026">
    <property type="protein sequence ID" value="KAK2167611.1"/>
    <property type="molecule type" value="Genomic_DNA"/>
</dbReference>
<comment type="caution">
    <text evidence="8">The sequence shown here is derived from an EMBL/GenBank/DDBJ whole genome shotgun (WGS) entry which is preliminary data.</text>
</comment>
<gene>
    <name evidence="8" type="ORF">LSH36_26g13023</name>
</gene>
<dbReference type="Pfam" id="PF24354">
    <property type="entry name" value="NDNF_N"/>
    <property type="match status" value="1"/>
</dbReference>
<evidence type="ECO:0000256" key="2">
    <source>
        <dbReference type="ARBA" id="ARBA00022525"/>
    </source>
</evidence>
<feature type="domain" description="Fibronectin type-III" evidence="7">
    <location>
        <begin position="210"/>
        <end position="338"/>
    </location>
</feature>
<proteinExistence type="predicted"/>
<dbReference type="PANTHER" id="PTHR14619">
    <property type="entry name" value="NEURON-DERIVED NEUROTROPHIC FACTOR"/>
    <property type="match status" value="1"/>
</dbReference>